<dbReference type="SUPFAM" id="SSF82693">
    <property type="entry name" value="Multidrug efflux transporter AcrB pore domain, PN1, PN2, PC1 and PC2 subdomains"/>
    <property type="match status" value="3"/>
</dbReference>
<feature type="transmembrane region" description="Helical" evidence="9">
    <location>
        <begin position="866"/>
        <end position="886"/>
    </location>
</feature>
<dbReference type="NCBIfam" id="TIGR00915">
    <property type="entry name" value="2A0602"/>
    <property type="match status" value="1"/>
</dbReference>
<evidence type="ECO:0000313" key="12">
    <source>
        <dbReference type="Proteomes" id="UP000298781"/>
    </source>
</evidence>
<dbReference type="AlphaFoldDB" id="A0A4D7AZV3"/>
<dbReference type="Pfam" id="PF00873">
    <property type="entry name" value="ACR_tran"/>
    <property type="match status" value="1"/>
</dbReference>
<dbReference type="FunFam" id="1.20.1640.10:FF:000001">
    <property type="entry name" value="Efflux pump membrane transporter"/>
    <property type="match status" value="1"/>
</dbReference>
<feature type="transmembrane region" description="Helical" evidence="9">
    <location>
        <begin position="340"/>
        <end position="359"/>
    </location>
</feature>
<keyword evidence="6 9" id="KW-0812">Transmembrane</keyword>
<dbReference type="Gene3D" id="3.30.70.1430">
    <property type="entry name" value="Multidrug efflux transporter AcrB pore domain"/>
    <property type="match status" value="2"/>
</dbReference>
<dbReference type="InterPro" id="IPR004764">
    <property type="entry name" value="MdtF-like"/>
</dbReference>
<name>A0A4D7AZV3_9HYPH</name>
<feature type="transmembrane region" description="Helical" evidence="9">
    <location>
        <begin position="434"/>
        <end position="458"/>
    </location>
</feature>
<feature type="transmembrane region" description="Helical" evidence="9">
    <location>
        <begin position="963"/>
        <end position="984"/>
    </location>
</feature>
<reference evidence="11 12" key="1">
    <citation type="submission" date="2019-04" db="EMBL/GenBank/DDBJ databases">
        <title>Phreatobacter aquaticus sp. nov.</title>
        <authorList>
            <person name="Choi A."/>
        </authorList>
    </citation>
    <scope>NUCLEOTIDE SEQUENCE [LARGE SCALE GENOMIC DNA]</scope>
    <source>
        <strain evidence="11 12">KCTC 52518</strain>
    </source>
</reference>
<dbReference type="GO" id="GO:0009636">
    <property type="term" value="P:response to toxic substance"/>
    <property type="evidence" value="ECO:0007669"/>
    <property type="project" value="UniProtKB-ARBA"/>
</dbReference>
<keyword evidence="8 9" id="KW-0472">Membrane</keyword>
<keyword evidence="3 9" id="KW-0813">Transport</keyword>
<evidence type="ECO:0000313" key="11">
    <source>
        <dbReference type="EMBL" id="QCI65911.1"/>
    </source>
</evidence>
<accession>A0A4D7AZV3</accession>
<evidence type="ECO:0000256" key="3">
    <source>
        <dbReference type="ARBA" id="ARBA00022448"/>
    </source>
</evidence>
<protein>
    <recommendedName>
        <fullName evidence="9">Efflux pump membrane transporter</fullName>
    </recommendedName>
</protein>
<dbReference type="PRINTS" id="PR00702">
    <property type="entry name" value="ACRIFLAVINRP"/>
</dbReference>
<dbReference type="Gene3D" id="3.30.2090.10">
    <property type="entry name" value="Multidrug efflux transporter AcrB TolC docking domain, DN and DC subdomains"/>
    <property type="match status" value="2"/>
</dbReference>
<feature type="transmembrane region" description="Helical" evidence="9">
    <location>
        <begin position="893"/>
        <end position="913"/>
    </location>
</feature>
<evidence type="ECO:0000256" key="8">
    <source>
        <dbReference type="ARBA" id="ARBA00023136"/>
    </source>
</evidence>
<dbReference type="FunFam" id="3.30.70.1430:FF:000001">
    <property type="entry name" value="Efflux pump membrane transporter"/>
    <property type="match status" value="1"/>
</dbReference>
<dbReference type="SUPFAM" id="SSF82866">
    <property type="entry name" value="Multidrug efflux transporter AcrB transmembrane domain"/>
    <property type="match status" value="2"/>
</dbReference>
<feature type="transmembrane region" description="Helical" evidence="9">
    <location>
        <begin position="470"/>
        <end position="497"/>
    </location>
</feature>
<dbReference type="OrthoDB" id="9807350at2"/>
<feature type="region of interest" description="Disordered" evidence="10">
    <location>
        <begin position="1031"/>
        <end position="1060"/>
    </location>
</feature>
<evidence type="ECO:0000256" key="9">
    <source>
        <dbReference type="RuleBase" id="RU364070"/>
    </source>
</evidence>
<evidence type="ECO:0000256" key="10">
    <source>
        <dbReference type="SAM" id="MobiDB-lite"/>
    </source>
</evidence>
<gene>
    <name evidence="11" type="ORF">E8M01_17850</name>
</gene>
<sequence>MPQFFIERPIFAWVVALFIMLAGAIAVPLLPIAQYPTVAPPQISITASYPGASPENVYQAVTRPIEEELNGIVGLLYFESTSDTSGSVEITATFQPGTNPAQAAVDVQNRVRRVEPRLPRSVAQQGVQVEQASSSFLMVVSLTSSDGSVDDIGLGDYMMRNIIGEVRRIPGVGKAQLFATERSMRIWIDPDRLVGLNMTATDVVAAITAQNAQVAAGSIGALPNPITQQISATVLVKGQLTSPEEFGAIVMRANPDGSAVRLRDVARVEVGGLSYSFSSRLNGKPSAAIGVQLSPTGNAMATSEAVTARLKELAVYFPPGVEFSVPYDTSPFVRASIQKVVETLAEAMLLVFLVMFLFLQNIRYTLIPALVVPVALLGTCAAMLAFGFSINVLTMFGMVLAIGILVDDAIVVVENVERIMAEEGLSPKEATKKAMGQITGAIIGITLVLVAVFIPMAFFPGAVGVIYKQFSITMVVSILFSALLALSLTPALCASFLKPIPAEHHEKRGFFGWFNRSFNRTSHAYSGFVGKLIRRAGRYMIIYAALLAGLGYLFVRLPTAFLPDEDQGYVIVNFQAPSDATANRTLSAIEAAEKHFLAEPGVARIIAISGFSFFGTGQNAALAFVTLKDWSERGPKDSAAQIAMRGSIALSQVRDAIVFGLSPPPIQGLGNSNGFAFRLQARAGQNQQQLAEARDQLLGAAQKSPILSQLFVEGLPDAAQVNLVIDREKANTFGVTFADINATLTTNLGSAYVNDFPNGGRQQRVLVQAEATSRMQTADLLTLNVRNTNGGMVPLSAFARIEWQRGSSQIIGYNGYPAVRISGQAAPGYSSGDAIAEMQKLAGELPLGFGYEWTGQSLQEIQSGSLAPLLIALSCILVFLCLAALYESWSIPISVMLVVPLGVIGSVLAVTLRDMPNDVYFKVGLIAIIGLSAKNAILIIEFAKDLRAQGKGLLEATVEATHLRFRPIIMTSLAFALGVLPLAIASGASAGSQQAIGTGVLGGMITATVLAVFFVPIFFVVVSQLFGGRDKTTDSTPADQPTPGDHAAPASRQTEPNPSH</sequence>
<keyword evidence="12" id="KW-1185">Reference proteome</keyword>
<feature type="transmembrane region" description="Helical" evidence="9">
    <location>
        <begin position="536"/>
        <end position="555"/>
    </location>
</feature>
<dbReference type="GO" id="GO:0042910">
    <property type="term" value="F:xenobiotic transmembrane transporter activity"/>
    <property type="evidence" value="ECO:0007669"/>
    <property type="project" value="TreeGrafter"/>
</dbReference>
<dbReference type="KEGG" id="pstg:E8M01_17850"/>
<keyword evidence="7 9" id="KW-1133">Transmembrane helix</keyword>
<feature type="transmembrane region" description="Helical" evidence="9">
    <location>
        <begin position="366"/>
        <end position="386"/>
    </location>
</feature>
<evidence type="ECO:0000256" key="1">
    <source>
        <dbReference type="ARBA" id="ARBA00004429"/>
    </source>
</evidence>
<dbReference type="Gene3D" id="1.20.1640.10">
    <property type="entry name" value="Multidrug efflux transporter AcrB transmembrane domain"/>
    <property type="match status" value="2"/>
</dbReference>
<proteinExistence type="inferred from homology"/>
<dbReference type="PANTHER" id="PTHR32063">
    <property type="match status" value="1"/>
</dbReference>
<dbReference type="GO" id="GO:0015562">
    <property type="term" value="F:efflux transmembrane transporter activity"/>
    <property type="evidence" value="ECO:0007669"/>
    <property type="project" value="InterPro"/>
</dbReference>
<dbReference type="NCBIfam" id="NF000282">
    <property type="entry name" value="RND_permease_1"/>
    <property type="match status" value="1"/>
</dbReference>
<dbReference type="Gene3D" id="3.30.70.1440">
    <property type="entry name" value="Multidrug efflux transporter AcrB pore domain"/>
    <property type="match status" value="1"/>
</dbReference>
<keyword evidence="5 9" id="KW-0997">Cell inner membrane</keyword>
<feature type="transmembrane region" description="Helical" evidence="9">
    <location>
        <begin position="392"/>
        <end position="413"/>
    </location>
</feature>
<organism evidence="11 12">
    <name type="scientific">Phreatobacter stygius</name>
    <dbReference type="NCBI Taxonomy" id="1940610"/>
    <lineage>
        <taxon>Bacteria</taxon>
        <taxon>Pseudomonadati</taxon>
        <taxon>Pseudomonadota</taxon>
        <taxon>Alphaproteobacteria</taxon>
        <taxon>Hyphomicrobiales</taxon>
        <taxon>Phreatobacteraceae</taxon>
        <taxon>Phreatobacter</taxon>
    </lineage>
</organism>
<evidence type="ECO:0000256" key="2">
    <source>
        <dbReference type="ARBA" id="ARBA00010942"/>
    </source>
</evidence>
<evidence type="ECO:0000256" key="4">
    <source>
        <dbReference type="ARBA" id="ARBA00022475"/>
    </source>
</evidence>
<feature type="transmembrane region" description="Helical" evidence="9">
    <location>
        <begin position="996"/>
        <end position="1022"/>
    </location>
</feature>
<evidence type="ECO:0000256" key="6">
    <source>
        <dbReference type="ARBA" id="ARBA00022692"/>
    </source>
</evidence>
<dbReference type="Gene3D" id="3.30.70.1320">
    <property type="entry name" value="Multidrug efflux transporter AcrB pore domain like"/>
    <property type="match status" value="1"/>
</dbReference>
<feature type="compositionally biased region" description="Polar residues" evidence="10">
    <location>
        <begin position="1051"/>
        <end position="1060"/>
    </location>
</feature>
<dbReference type="SUPFAM" id="SSF82714">
    <property type="entry name" value="Multidrug efflux transporter AcrB TolC docking domain, DN and DC subdomains"/>
    <property type="match status" value="2"/>
</dbReference>
<dbReference type="Proteomes" id="UP000298781">
    <property type="component" value="Chromosome"/>
</dbReference>
<dbReference type="InterPro" id="IPR027463">
    <property type="entry name" value="AcrB_DN_DC_subdom"/>
</dbReference>
<dbReference type="InterPro" id="IPR001036">
    <property type="entry name" value="Acrflvin-R"/>
</dbReference>
<comment type="similarity">
    <text evidence="2 9">Belongs to the resistance-nodulation-cell division (RND) (TC 2.A.6) family.</text>
</comment>
<dbReference type="EMBL" id="CP039690">
    <property type="protein sequence ID" value="QCI65911.1"/>
    <property type="molecule type" value="Genomic_DNA"/>
</dbReference>
<dbReference type="GO" id="GO:0005886">
    <property type="term" value="C:plasma membrane"/>
    <property type="evidence" value="ECO:0007669"/>
    <property type="project" value="UniProtKB-SubCell"/>
</dbReference>
<evidence type="ECO:0000256" key="5">
    <source>
        <dbReference type="ARBA" id="ARBA00022519"/>
    </source>
</evidence>
<comment type="caution">
    <text evidence="9">Lacks conserved residue(s) required for the propagation of feature annotation.</text>
</comment>
<dbReference type="RefSeq" id="WP_136961357.1">
    <property type="nucleotide sequence ID" value="NZ_CP039690.1"/>
</dbReference>
<comment type="subcellular location">
    <subcellularLocation>
        <location evidence="1 9">Cell inner membrane</location>
        <topology evidence="1 9">Multi-pass membrane protein</topology>
    </subcellularLocation>
</comment>
<keyword evidence="4" id="KW-1003">Cell membrane</keyword>
<evidence type="ECO:0000256" key="7">
    <source>
        <dbReference type="ARBA" id="ARBA00022989"/>
    </source>
</evidence>
<dbReference type="PANTHER" id="PTHR32063:SF10">
    <property type="entry name" value="EFFLUX PUMP MEMBRANE TRANSPORTER"/>
    <property type="match status" value="1"/>
</dbReference>